<evidence type="ECO:0000313" key="1">
    <source>
        <dbReference type="EMBL" id="KAK7293260.1"/>
    </source>
</evidence>
<dbReference type="Proteomes" id="UP001359559">
    <property type="component" value="Unassembled WGS sequence"/>
</dbReference>
<accession>A0AAN9J6L9</accession>
<comment type="caution">
    <text evidence="1">The sequence shown here is derived from an EMBL/GenBank/DDBJ whole genome shotgun (WGS) entry which is preliminary data.</text>
</comment>
<reference evidence="1 2" key="1">
    <citation type="submission" date="2024-01" db="EMBL/GenBank/DDBJ databases">
        <title>The genomes of 5 underutilized Papilionoideae crops provide insights into root nodulation and disease resistance.</title>
        <authorList>
            <person name="Yuan L."/>
        </authorList>
    </citation>
    <scope>NUCLEOTIDE SEQUENCE [LARGE SCALE GENOMIC DNA]</scope>
    <source>
        <strain evidence="1">LY-2023</strain>
        <tissue evidence="1">Leaf</tissue>
    </source>
</reference>
<protein>
    <submittedName>
        <fullName evidence="1">Uncharacterized protein</fullName>
    </submittedName>
</protein>
<gene>
    <name evidence="1" type="ORF">RJT34_16123</name>
</gene>
<evidence type="ECO:0000313" key="2">
    <source>
        <dbReference type="Proteomes" id="UP001359559"/>
    </source>
</evidence>
<dbReference type="EMBL" id="JAYKXN010000004">
    <property type="protein sequence ID" value="KAK7293260.1"/>
    <property type="molecule type" value="Genomic_DNA"/>
</dbReference>
<name>A0AAN9J6L9_CLITE</name>
<dbReference type="AlphaFoldDB" id="A0AAN9J6L9"/>
<proteinExistence type="predicted"/>
<keyword evidence="2" id="KW-1185">Reference proteome</keyword>
<sequence>MESRISCIHLELSTGLVSLNYRSTNAILVSSVIASLMFKFVDFNCKICEQCFDFDVLAVISSCNMVRSGWI</sequence>
<organism evidence="1 2">
    <name type="scientific">Clitoria ternatea</name>
    <name type="common">Butterfly pea</name>
    <dbReference type="NCBI Taxonomy" id="43366"/>
    <lineage>
        <taxon>Eukaryota</taxon>
        <taxon>Viridiplantae</taxon>
        <taxon>Streptophyta</taxon>
        <taxon>Embryophyta</taxon>
        <taxon>Tracheophyta</taxon>
        <taxon>Spermatophyta</taxon>
        <taxon>Magnoliopsida</taxon>
        <taxon>eudicotyledons</taxon>
        <taxon>Gunneridae</taxon>
        <taxon>Pentapetalae</taxon>
        <taxon>rosids</taxon>
        <taxon>fabids</taxon>
        <taxon>Fabales</taxon>
        <taxon>Fabaceae</taxon>
        <taxon>Papilionoideae</taxon>
        <taxon>50 kb inversion clade</taxon>
        <taxon>NPAAA clade</taxon>
        <taxon>indigoferoid/millettioid clade</taxon>
        <taxon>Phaseoleae</taxon>
        <taxon>Clitoria</taxon>
    </lineage>
</organism>